<accession>A0A1H4AZ88</accession>
<keyword evidence="3 6" id="KW-0812">Transmembrane</keyword>
<keyword evidence="4 6" id="KW-1133">Transmembrane helix</keyword>
<evidence type="ECO:0000256" key="3">
    <source>
        <dbReference type="ARBA" id="ARBA00022692"/>
    </source>
</evidence>
<evidence type="ECO:0000259" key="7">
    <source>
        <dbReference type="PROSITE" id="PS50850"/>
    </source>
</evidence>
<reference evidence="8 9" key="1">
    <citation type="submission" date="2016-10" db="EMBL/GenBank/DDBJ databases">
        <authorList>
            <person name="de Groot N.N."/>
        </authorList>
    </citation>
    <scope>NUCLEOTIDE SEQUENCE [LARGE SCALE GENOMIC DNA]</scope>
    <source>
        <strain evidence="8 9">DSM 7343</strain>
    </source>
</reference>
<feature type="transmembrane region" description="Helical" evidence="6">
    <location>
        <begin position="84"/>
        <end position="105"/>
    </location>
</feature>
<evidence type="ECO:0000256" key="1">
    <source>
        <dbReference type="ARBA" id="ARBA00004651"/>
    </source>
</evidence>
<dbReference type="Gene3D" id="1.20.1250.20">
    <property type="entry name" value="MFS general substrate transporter like domains"/>
    <property type="match status" value="2"/>
</dbReference>
<gene>
    <name evidence="8" type="ORF">SAMN05660420_02047</name>
</gene>
<proteinExistence type="predicted"/>
<dbReference type="PROSITE" id="PS50850">
    <property type="entry name" value="MFS"/>
    <property type="match status" value="1"/>
</dbReference>
<dbReference type="OrthoDB" id="5315372at2"/>
<sequence>MLNQAGSKQFLLRLFLPFGLGYFVSYLFRTVNAVIAPDLVADLGLNAADLGLLTSAYFFTFAAFQLPLGVLLDRFGPRRVEAGLLMIAAIGALVFSQAETLTGVILGRALIGLGVSACLMAAFKAFASWLPNERLPLANGVQMMSGGLGALTATTPVQAALQITDWRGVFGGLAGIALLAAIVVFIVVPDEMQNKKHETFAEQLQGLHSVLTDRHFWQIAPWAFTAQAAYLSIQGLWTGPWLRDVAGLGRDEAAQILWWIAIAMIAGYFTLGRLAEQLAKRGIRPVIVAAVGMSLFILVQLLLVVVPQYGLALWLGFGFLGTACILPYAVLSQFFPPQLTGRCNTSLNLLVFVGAFSAQWLIGGIISLWPTNGSGGYSPSGYQAAFLFLIACQIAAAVWYWLAGKWIKDRDR</sequence>
<dbReference type="InterPro" id="IPR036259">
    <property type="entry name" value="MFS_trans_sf"/>
</dbReference>
<keyword evidence="2" id="KW-1003">Cell membrane</keyword>
<feature type="transmembrane region" description="Helical" evidence="6">
    <location>
        <begin position="381"/>
        <end position="402"/>
    </location>
</feature>
<dbReference type="SUPFAM" id="SSF103473">
    <property type="entry name" value="MFS general substrate transporter"/>
    <property type="match status" value="1"/>
</dbReference>
<evidence type="ECO:0000256" key="2">
    <source>
        <dbReference type="ARBA" id="ARBA00022475"/>
    </source>
</evidence>
<dbReference type="GO" id="GO:0005886">
    <property type="term" value="C:plasma membrane"/>
    <property type="evidence" value="ECO:0007669"/>
    <property type="project" value="UniProtKB-SubCell"/>
</dbReference>
<dbReference type="STRING" id="37625.SAMN05660420_02047"/>
<dbReference type="InterPro" id="IPR011701">
    <property type="entry name" value="MFS"/>
</dbReference>
<dbReference type="PANTHER" id="PTHR43124">
    <property type="entry name" value="PURINE EFFLUX PUMP PBUE"/>
    <property type="match status" value="1"/>
</dbReference>
<keyword evidence="9" id="KW-1185">Reference proteome</keyword>
<evidence type="ECO:0000256" key="4">
    <source>
        <dbReference type="ARBA" id="ARBA00022989"/>
    </source>
</evidence>
<dbReference type="InterPro" id="IPR050189">
    <property type="entry name" value="MFS_Efflux_Transporters"/>
</dbReference>
<protein>
    <submittedName>
        <fullName evidence="8">Sugar phosphate permease</fullName>
    </submittedName>
</protein>
<feature type="transmembrane region" description="Helical" evidence="6">
    <location>
        <begin position="286"/>
        <end position="306"/>
    </location>
</feature>
<evidence type="ECO:0000256" key="5">
    <source>
        <dbReference type="ARBA" id="ARBA00023136"/>
    </source>
</evidence>
<dbReference type="InterPro" id="IPR020846">
    <property type="entry name" value="MFS_dom"/>
</dbReference>
<evidence type="ECO:0000313" key="8">
    <source>
        <dbReference type="EMBL" id="SEA41128.1"/>
    </source>
</evidence>
<feature type="transmembrane region" description="Helical" evidence="6">
    <location>
        <begin position="143"/>
        <end position="163"/>
    </location>
</feature>
<dbReference type="Pfam" id="PF07690">
    <property type="entry name" value="MFS_1"/>
    <property type="match status" value="1"/>
</dbReference>
<dbReference type="GO" id="GO:0022857">
    <property type="term" value="F:transmembrane transporter activity"/>
    <property type="evidence" value="ECO:0007669"/>
    <property type="project" value="InterPro"/>
</dbReference>
<feature type="transmembrane region" description="Helical" evidence="6">
    <location>
        <begin position="312"/>
        <end position="335"/>
    </location>
</feature>
<feature type="transmembrane region" description="Helical" evidence="6">
    <location>
        <begin position="111"/>
        <end position="131"/>
    </location>
</feature>
<feature type="transmembrane region" description="Helical" evidence="6">
    <location>
        <begin position="347"/>
        <end position="369"/>
    </location>
</feature>
<feature type="transmembrane region" description="Helical" evidence="6">
    <location>
        <begin position="12"/>
        <end position="31"/>
    </location>
</feature>
<dbReference type="AlphaFoldDB" id="A0A1H4AZ88"/>
<feature type="transmembrane region" description="Helical" evidence="6">
    <location>
        <begin position="169"/>
        <end position="188"/>
    </location>
</feature>
<feature type="transmembrane region" description="Helical" evidence="6">
    <location>
        <begin position="256"/>
        <end position="274"/>
    </location>
</feature>
<evidence type="ECO:0000313" key="9">
    <source>
        <dbReference type="Proteomes" id="UP000199409"/>
    </source>
</evidence>
<keyword evidence="5 6" id="KW-0472">Membrane</keyword>
<dbReference type="EMBL" id="FNQN01000005">
    <property type="protein sequence ID" value="SEA41128.1"/>
    <property type="molecule type" value="Genomic_DNA"/>
</dbReference>
<organism evidence="8 9">
    <name type="scientific">Desulfuromusa kysingii</name>
    <dbReference type="NCBI Taxonomy" id="37625"/>
    <lineage>
        <taxon>Bacteria</taxon>
        <taxon>Pseudomonadati</taxon>
        <taxon>Thermodesulfobacteriota</taxon>
        <taxon>Desulfuromonadia</taxon>
        <taxon>Desulfuromonadales</taxon>
        <taxon>Geopsychrobacteraceae</taxon>
        <taxon>Desulfuromusa</taxon>
    </lineage>
</organism>
<feature type="domain" description="Major facilitator superfamily (MFS) profile" evidence="7">
    <location>
        <begin position="14"/>
        <end position="408"/>
    </location>
</feature>
<dbReference type="Proteomes" id="UP000199409">
    <property type="component" value="Unassembled WGS sequence"/>
</dbReference>
<feature type="transmembrane region" description="Helical" evidence="6">
    <location>
        <begin position="216"/>
        <end position="236"/>
    </location>
</feature>
<name>A0A1H4AZ88_9BACT</name>
<evidence type="ECO:0000256" key="6">
    <source>
        <dbReference type="SAM" id="Phobius"/>
    </source>
</evidence>
<feature type="transmembrane region" description="Helical" evidence="6">
    <location>
        <begin position="51"/>
        <end position="72"/>
    </location>
</feature>
<dbReference type="PANTHER" id="PTHR43124:SF3">
    <property type="entry name" value="CHLORAMPHENICOL EFFLUX PUMP RV0191"/>
    <property type="match status" value="1"/>
</dbReference>
<comment type="subcellular location">
    <subcellularLocation>
        <location evidence="1">Cell membrane</location>
        <topology evidence="1">Multi-pass membrane protein</topology>
    </subcellularLocation>
</comment>